<evidence type="ECO:0000313" key="2">
    <source>
        <dbReference type="EMBL" id="RMC05230.1"/>
    </source>
</evidence>
<dbReference type="AlphaFoldDB" id="A0A3M0K1U3"/>
<organism evidence="2 3">
    <name type="scientific">Hirundo rustica rustica</name>
    <dbReference type="NCBI Taxonomy" id="333673"/>
    <lineage>
        <taxon>Eukaryota</taxon>
        <taxon>Metazoa</taxon>
        <taxon>Chordata</taxon>
        <taxon>Craniata</taxon>
        <taxon>Vertebrata</taxon>
        <taxon>Euteleostomi</taxon>
        <taxon>Archelosauria</taxon>
        <taxon>Archosauria</taxon>
        <taxon>Dinosauria</taxon>
        <taxon>Saurischia</taxon>
        <taxon>Theropoda</taxon>
        <taxon>Coelurosauria</taxon>
        <taxon>Aves</taxon>
        <taxon>Neognathae</taxon>
        <taxon>Neoaves</taxon>
        <taxon>Telluraves</taxon>
        <taxon>Australaves</taxon>
        <taxon>Passeriformes</taxon>
        <taxon>Sylvioidea</taxon>
        <taxon>Hirundinidae</taxon>
        <taxon>Hirundo</taxon>
    </lineage>
</organism>
<protein>
    <submittedName>
        <fullName evidence="2">Uncharacterized protein</fullName>
    </submittedName>
</protein>
<evidence type="ECO:0000256" key="1">
    <source>
        <dbReference type="SAM" id="MobiDB-lite"/>
    </source>
</evidence>
<sequence length="76" mass="8499">MMSNKGSKLIPEAAMRKMPRPSRVMGLINYDSNTKSPRCPHNDEDQMTQASEETVFLKIATKLRGVLPLTFSEATT</sequence>
<feature type="region of interest" description="Disordered" evidence="1">
    <location>
        <begin position="1"/>
        <end position="22"/>
    </location>
</feature>
<keyword evidence="3" id="KW-1185">Reference proteome</keyword>
<gene>
    <name evidence="2" type="ORF">DUI87_18414</name>
</gene>
<name>A0A3M0K1U3_HIRRU</name>
<comment type="caution">
    <text evidence="2">The sequence shown here is derived from an EMBL/GenBank/DDBJ whole genome shotgun (WGS) entry which is preliminary data.</text>
</comment>
<proteinExistence type="predicted"/>
<dbReference type="Proteomes" id="UP000269221">
    <property type="component" value="Unassembled WGS sequence"/>
</dbReference>
<accession>A0A3M0K1U3</accession>
<evidence type="ECO:0000313" key="3">
    <source>
        <dbReference type="Proteomes" id="UP000269221"/>
    </source>
</evidence>
<dbReference type="EMBL" id="QRBI01000123">
    <property type="protein sequence ID" value="RMC05230.1"/>
    <property type="molecule type" value="Genomic_DNA"/>
</dbReference>
<reference evidence="2 3" key="1">
    <citation type="submission" date="2018-07" db="EMBL/GenBank/DDBJ databases">
        <title>A high quality draft genome assembly of the barn swallow (H. rustica rustica).</title>
        <authorList>
            <person name="Formenti G."/>
            <person name="Chiara M."/>
            <person name="Poveda L."/>
            <person name="Francoijs K.-J."/>
            <person name="Bonisoli-Alquati A."/>
            <person name="Canova L."/>
            <person name="Gianfranceschi L."/>
            <person name="Horner D.S."/>
            <person name="Saino N."/>
        </authorList>
    </citation>
    <scope>NUCLEOTIDE SEQUENCE [LARGE SCALE GENOMIC DNA]</scope>
    <source>
        <strain evidence="2">Chelidonia</strain>
        <tissue evidence="2">Blood</tissue>
    </source>
</reference>